<comment type="similarity">
    <text evidence="5 18">Belongs to the CDS family.</text>
</comment>
<keyword evidence="15 19" id="KW-0472">Membrane</keyword>
<evidence type="ECO:0000256" key="11">
    <source>
        <dbReference type="ARBA" id="ARBA00022692"/>
    </source>
</evidence>
<keyword evidence="9" id="KW-0444">Lipid biosynthesis</keyword>
<keyword evidence="13 19" id="KW-1133">Transmembrane helix</keyword>
<feature type="transmembrane region" description="Helical" evidence="19">
    <location>
        <begin position="179"/>
        <end position="196"/>
    </location>
</feature>
<dbReference type="PROSITE" id="PS01315">
    <property type="entry name" value="CDS"/>
    <property type="match status" value="1"/>
</dbReference>
<dbReference type="RefSeq" id="WP_231627303.1">
    <property type="nucleotide sequence ID" value="NZ_FMUN01000007.1"/>
</dbReference>
<keyword evidence="8" id="KW-1003">Cell membrane</keyword>
<dbReference type="PANTHER" id="PTHR46382:SF1">
    <property type="entry name" value="PHOSPHATIDATE CYTIDYLYLTRANSFERASE"/>
    <property type="match status" value="1"/>
</dbReference>
<gene>
    <name evidence="20" type="ORF">SAMN05661077_2429</name>
</gene>
<evidence type="ECO:0000313" key="20">
    <source>
        <dbReference type="EMBL" id="SCY54507.1"/>
    </source>
</evidence>
<keyword evidence="17" id="KW-1208">Phospholipid metabolism</keyword>
<evidence type="ECO:0000256" key="19">
    <source>
        <dbReference type="SAM" id="Phobius"/>
    </source>
</evidence>
<evidence type="ECO:0000256" key="13">
    <source>
        <dbReference type="ARBA" id="ARBA00022989"/>
    </source>
</evidence>
<feature type="transmembrane region" description="Helical" evidence="19">
    <location>
        <begin position="139"/>
        <end position="158"/>
    </location>
</feature>
<feature type="transmembrane region" description="Helical" evidence="19">
    <location>
        <begin position="202"/>
        <end position="222"/>
    </location>
</feature>
<dbReference type="GO" id="GO:0016024">
    <property type="term" value="P:CDP-diacylglycerol biosynthetic process"/>
    <property type="evidence" value="ECO:0007669"/>
    <property type="project" value="UniProtKB-UniPathway"/>
</dbReference>
<dbReference type="EC" id="2.7.7.41" evidence="6 18"/>
<organism evidence="20 21">
    <name type="scientific">Thiohalorhabdus denitrificans</name>
    <dbReference type="NCBI Taxonomy" id="381306"/>
    <lineage>
        <taxon>Bacteria</taxon>
        <taxon>Pseudomonadati</taxon>
        <taxon>Pseudomonadota</taxon>
        <taxon>Gammaproteobacteria</taxon>
        <taxon>Thiohalorhabdales</taxon>
        <taxon>Thiohalorhabdaceae</taxon>
        <taxon>Thiohalorhabdus</taxon>
    </lineage>
</organism>
<evidence type="ECO:0000313" key="21">
    <source>
        <dbReference type="Proteomes" id="UP000183104"/>
    </source>
</evidence>
<feature type="transmembrane region" description="Helical" evidence="19">
    <location>
        <begin position="60"/>
        <end position="76"/>
    </location>
</feature>
<evidence type="ECO:0000256" key="5">
    <source>
        <dbReference type="ARBA" id="ARBA00010185"/>
    </source>
</evidence>
<accession>A0A1G5GT05</accession>
<proteinExistence type="inferred from homology"/>
<feature type="transmembrane region" description="Helical" evidence="19">
    <location>
        <begin position="114"/>
        <end position="133"/>
    </location>
</feature>
<keyword evidence="14" id="KW-0443">Lipid metabolism</keyword>
<dbReference type="GO" id="GO:0004605">
    <property type="term" value="F:phosphatidate cytidylyltransferase activity"/>
    <property type="evidence" value="ECO:0007669"/>
    <property type="project" value="UniProtKB-EC"/>
</dbReference>
<evidence type="ECO:0000256" key="16">
    <source>
        <dbReference type="ARBA" id="ARBA00023209"/>
    </source>
</evidence>
<keyword evidence="12 18" id="KW-0548">Nucleotidyltransferase</keyword>
<evidence type="ECO:0000256" key="3">
    <source>
        <dbReference type="ARBA" id="ARBA00005119"/>
    </source>
</evidence>
<dbReference type="InterPro" id="IPR000374">
    <property type="entry name" value="PC_trans"/>
</dbReference>
<dbReference type="GO" id="GO:0005886">
    <property type="term" value="C:plasma membrane"/>
    <property type="evidence" value="ECO:0007669"/>
    <property type="project" value="UniProtKB-SubCell"/>
</dbReference>
<dbReference type="Proteomes" id="UP000183104">
    <property type="component" value="Unassembled WGS sequence"/>
</dbReference>
<keyword evidence="16" id="KW-0594">Phospholipid biosynthesis</keyword>
<dbReference type="UniPathway" id="UPA00557">
    <property type="reaction ID" value="UER00614"/>
</dbReference>
<dbReference type="AlphaFoldDB" id="A0A1G5GT05"/>
<feature type="transmembrane region" description="Helical" evidence="19">
    <location>
        <begin position="12"/>
        <end position="30"/>
    </location>
</feature>
<comment type="subcellular location">
    <subcellularLocation>
        <location evidence="2">Cell membrane</location>
        <topology evidence="2">Multi-pass membrane protein</topology>
    </subcellularLocation>
</comment>
<evidence type="ECO:0000256" key="12">
    <source>
        <dbReference type="ARBA" id="ARBA00022695"/>
    </source>
</evidence>
<protein>
    <recommendedName>
        <fullName evidence="7 18">Phosphatidate cytidylyltransferase</fullName>
        <ecNumber evidence="6 18">2.7.7.41</ecNumber>
    </recommendedName>
</protein>
<feature type="transmembrane region" description="Helical" evidence="19">
    <location>
        <begin position="82"/>
        <end position="102"/>
    </location>
</feature>
<keyword evidence="11 18" id="KW-0812">Transmembrane</keyword>
<dbReference type="EMBL" id="FMUN01000007">
    <property type="protein sequence ID" value="SCY54507.1"/>
    <property type="molecule type" value="Genomic_DNA"/>
</dbReference>
<comment type="catalytic activity">
    <reaction evidence="1 18">
        <text>a 1,2-diacyl-sn-glycero-3-phosphate + CTP + H(+) = a CDP-1,2-diacyl-sn-glycerol + diphosphate</text>
        <dbReference type="Rhea" id="RHEA:16229"/>
        <dbReference type="ChEBI" id="CHEBI:15378"/>
        <dbReference type="ChEBI" id="CHEBI:33019"/>
        <dbReference type="ChEBI" id="CHEBI:37563"/>
        <dbReference type="ChEBI" id="CHEBI:58332"/>
        <dbReference type="ChEBI" id="CHEBI:58608"/>
        <dbReference type="EC" id="2.7.7.41"/>
    </reaction>
</comment>
<sequence>MNKPTRSQAIKSRILTALVLIPLVLAGLFLLPSQGLLALGLFLALVGGIEWAGLIHIHGAGRLLYGGLVAGLTYVLTQVDPVAVALVAGLWWVLVIAEIPVFRPQTDEPAFRAAHGLAGLATLAPALALLVDLVQDSPWRGLAVLVAIWAADIGAYGVGKAWGRHKLAPHVSPGKTWEGLVGGALLAGLAGGVLAWQAPLEVGGPAVLAAVAILVALIGQVGDLSESMFKRRAGLKDSGQWLPGHGGLLDRIDSLTAGVPAFVLCLWGVGV</sequence>
<evidence type="ECO:0000256" key="1">
    <source>
        <dbReference type="ARBA" id="ARBA00001698"/>
    </source>
</evidence>
<evidence type="ECO:0000256" key="15">
    <source>
        <dbReference type="ARBA" id="ARBA00023136"/>
    </source>
</evidence>
<comment type="pathway">
    <text evidence="4">Lipid metabolism.</text>
</comment>
<keyword evidence="21" id="KW-1185">Reference proteome</keyword>
<evidence type="ECO:0000256" key="2">
    <source>
        <dbReference type="ARBA" id="ARBA00004651"/>
    </source>
</evidence>
<evidence type="ECO:0000256" key="6">
    <source>
        <dbReference type="ARBA" id="ARBA00012487"/>
    </source>
</evidence>
<name>A0A1G5GT05_9GAMM</name>
<evidence type="ECO:0000256" key="9">
    <source>
        <dbReference type="ARBA" id="ARBA00022516"/>
    </source>
</evidence>
<evidence type="ECO:0000256" key="4">
    <source>
        <dbReference type="ARBA" id="ARBA00005189"/>
    </source>
</evidence>
<evidence type="ECO:0000256" key="17">
    <source>
        <dbReference type="ARBA" id="ARBA00023264"/>
    </source>
</evidence>
<evidence type="ECO:0000256" key="10">
    <source>
        <dbReference type="ARBA" id="ARBA00022679"/>
    </source>
</evidence>
<evidence type="ECO:0000256" key="18">
    <source>
        <dbReference type="RuleBase" id="RU003938"/>
    </source>
</evidence>
<evidence type="ECO:0000256" key="7">
    <source>
        <dbReference type="ARBA" id="ARBA00019373"/>
    </source>
</evidence>
<reference evidence="21" key="1">
    <citation type="submission" date="2016-10" db="EMBL/GenBank/DDBJ databases">
        <authorList>
            <person name="Varghese N."/>
        </authorList>
    </citation>
    <scope>NUCLEOTIDE SEQUENCE [LARGE SCALE GENOMIC DNA]</scope>
    <source>
        <strain evidence="21">HL 19</strain>
    </source>
</reference>
<dbReference type="Pfam" id="PF01148">
    <property type="entry name" value="CTP_transf_1"/>
    <property type="match status" value="1"/>
</dbReference>
<keyword evidence="10 18" id="KW-0808">Transferase</keyword>
<dbReference type="PANTHER" id="PTHR46382">
    <property type="entry name" value="PHOSPHATIDATE CYTIDYLYLTRANSFERASE"/>
    <property type="match status" value="1"/>
</dbReference>
<feature type="transmembrane region" description="Helical" evidence="19">
    <location>
        <begin position="36"/>
        <end position="53"/>
    </location>
</feature>
<comment type="pathway">
    <text evidence="3 18">Phospholipid metabolism; CDP-diacylglycerol biosynthesis; CDP-diacylglycerol from sn-glycerol 3-phosphate: step 3/3.</text>
</comment>
<dbReference type="STRING" id="381306.AN478_01195"/>
<evidence type="ECO:0000256" key="14">
    <source>
        <dbReference type="ARBA" id="ARBA00023098"/>
    </source>
</evidence>
<evidence type="ECO:0000256" key="8">
    <source>
        <dbReference type="ARBA" id="ARBA00022475"/>
    </source>
</evidence>